<dbReference type="EMBL" id="JASSZA010000008">
    <property type="protein sequence ID" value="KAK2103757.1"/>
    <property type="molecule type" value="Genomic_DNA"/>
</dbReference>
<keyword evidence="5" id="KW-1185">Reference proteome</keyword>
<accession>A0ABQ9V301</accession>
<evidence type="ECO:0000313" key="4">
    <source>
        <dbReference type="EMBL" id="KAK2103757.1"/>
    </source>
</evidence>
<dbReference type="Gene3D" id="1.20.58.60">
    <property type="match status" value="2"/>
</dbReference>
<evidence type="ECO:0000256" key="1">
    <source>
        <dbReference type="ARBA" id="ARBA00022737"/>
    </source>
</evidence>
<feature type="coiled-coil region" evidence="3">
    <location>
        <begin position="216"/>
        <end position="285"/>
    </location>
</feature>
<dbReference type="InterPro" id="IPR002017">
    <property type="entry name" value="Spectrin_repeat"/>
</dbReference>
<dbReference type="PANTHER" id="PTHR11915">
    <property type="entry name" value="SPECTRIN/FILAMIN RELATED CYTOSKELETAL PROTEIN"/>
    <property type="match status" value="1"/>
</dbReference>
<evidence type="ECO:0000256" key="3">
    <source>
        <dbReference type="SAM" id="Coils"/>
    </source>
</evidence>
<dbReference type="Proteomes" id="UP001266305">
    <property type="component" value="Unassembled WGS sequence"/>
</dbReference>
<keyword evidence="1" id="KW-0677">Repeat</keyword>
<dbReference type="SUPFAM" id="SSF46966">
    <property type="entry name" value="Spectrin repeat"/>
    <property type="match status" value="2"/>
</dbReference>
<dbReference type="Pfam" id="PF00435">
    <property type="entry name" value="Spectrin"/>
    <property type="match status" value="3"/>
</dbReference>
<organism evidence="4 5">
    <name type="scientific">Saguinus oedipus</name>
    <name type="common">Cotton-top tamarin</name>
    <name type="synonym">Oedipomidas oedipus</name>
    <dbReference type="NCBI Taxonomy" id="9490"/>
    <lineage>
        <taxon>Eukaryota</taxon>
        <taxon>Metazoa</taxon>
        <taxon>Chordata</taxon>
        <taxon>Craniata</taxon>
        <taxon>Vertebrata</taxon>
        <taxon>Euteleostomi</taxon>
        <taxon>Mammalia</taxon>
        <taxon>Eutheria</taxon>
        <taxon>Euarchontoglires</taxon>
        <taxon>Primates</taxon>
        <taxon>Haplorrhini</taxon>
        <taxon>Platyrrhini</taxon>
        <taxon>Cebidae</taxon>
        <taxon>Callitrichinae</taxon>
        <taxon>Saguinus</taxon>
    </lineage>
</organism>
<dbReference type="InterPro" id="IPR018159">
    <property type="entry name" value="Spectrin/alpha-actinin"/>
</dbReference>
<keyword evidence="3" id="KW-0175">Coiled coil</keyword>
<proteinExistence type="predicted"/>
<evidence type="ECO:0000313" key="5">
    <source>
        <dbReference type="Proteomes" id="UP001266305"/>
    </source>
</evidence>
<comment type="caution">
    <text evidence="4">The sequence shown here is derived from an EMBL/GenBank/DDBJ whole genome shotgun (WGS) entry which is preliminary data.</text>
</comment>
<gene>
    <name evidence="4" type="primary">SPTBN5_7</name>
    <name evidence="4" type="ORF">P7K49_017613</name>
</gene>
<evidence type="ECO:0000256" key="2">
    <source>
        <dbReference type="ARBA" id="ARBA00023203"/>
    </source>
</evidence>
<feature type="coiled-coil region" evidence="3">
    <location>
        <begin position="120"/>
        <end position="147"/>
    </location>
</feature>
<sequence length="333" mass="37440">MPSQVTLPGLTPLQVLEEQFDAFRKEVQSLGQAKVQALRKLAGTLERGAPRSYPHIQAQRSRIEAAWERLDEAIQARTENLAAAHEVYTFEQAVAELQGRMREKTALMKGEDGGHSQSSVQTLQQQRRRLERELAAMEKEVARVHMEASRLGQLHPAAQGGLAEQLTKVQEAWATLQLKAQERGRWLAQAAEGHAFLGRCRELLARAQERQELASSKELAEDVAGAEQLLEQHEELGQEIKECCLQAQDLWQKGQQLVDDSHFMSLEVTECLQELEGRLQELQEAWALRQQCCAKSWGLQKLRQELEQAENWLASREGLLLEADYGVSGGPAP</sequence>
<name>A0ABQ9V301_SAGOE</name>
<protein>
    <submittedName>
        <fullName evidence="4">Spectrin beta chain, non-erythrocytic 5</fullName>
    </submittedName>
</protein>
<dbReference type="CDD" id="cd00176">
    <property type="entry name" value="SPEC"/>
    <property type="match status" value="1"/>
</dbReference>
<reference evidence="4 5" key="1">
    <citation type="submission" date="2023-05" db="EMBL/GenBank/DDBJ databases">
        <title>B98-5 Cell Line De Novo Hybrid Assembly: An Optical Mapping Approach.</title>
        <authorList>
            <person name="Kananen K."/>
            <person name="Auerbach J.A."/>
            <person name="Kautto E."/>
            <person name="Blachly J.S."/>
        </authorList>
    </citation>
    <scope>NUCLEOTIDE SEQUENCE [LARGE SCALE GENOMIC DNA]</scope>
    <source>
        <strain evidence="4">B95-8</strain>
        <tissue evidence="4">Cell line</tissue>
    </source>
</reference>
<keyword evidence="2" id="KW-0009">Actin-binding</keyword>
<dbReference type="SMART" id="SM00150">
    <property type="entry name" value="SPEC"/>
    <property type="match status" value="2"/>
</dbReference>